<keyword evidence="2" id="KW-1185">Reference proteome</keyword>
<accession>A0ACD3ASB3</accession>
<evidence type="ECO:0000313" key="1">
    <source>
        <dbReference type="EMBL" id="TFK68134.1"/>
    </source>
</evidence>
<dbReference type="EMBL" id="ML208358">
    <property type="protein sequence ID" value="TFK68134.1"/>
    <property type="molecule type" value="Genomic_DNA"/>
</dbReference>
<name>A0ACD3ASB3_9AGAR</name>
<protein>
    <submittedName>
        <fullName evidence="1">Uncharacterized protein</fullName>
    </submittedName>
</protein>
<proteinExistence type="predicted"/>
<reference evidence="1 2" key="1">
    <citation type="journal article" date="2019" name="Nat. Ecol. Evol.">
        <title>Megaphylogeny resolves global patterns of mushroom evolution.</title>
        <authorList>
            <person name="Varga T."/>
            <person name="Krizsan K."/>
            <person name="Foldi C."/>
            <person name="Dima B."/>
            <person name="Sanchez-Garcia M."/>
            <person name="Sanchez-Ramirez S."/>
            <person name="Szollosi G.J."/>
            <person name="Szarkandi J.G."/>
            <person name="Papp V."/>
            <person name="Albert L."/>
            <person name="Andreopoulos W."/>
            <person name="Angelini C."/>
            <person name="Antonin V."/>
            <person name="Barry K.W."/>
            <person name="Bougher N.L."/>
            <person name="Buchanan P."/>
            <person name="Buyck B."/>
            <person name="Bense V."/>
            <person name="Catcheside P."/>
            <person name="Chovatia M."/>
            <person name="Cooper J."/>
            <person name="Damon W."/>
            <person name="Desjardin D."/>
            <person name="Finy P."/>
            <person name="Geml J."/>
            <person name="Haridas S."/>
            <person name="Hughes K."/>
            <person name="Justo A."/>
            <person name="Karasinski D."/>
            <person name="Kautmanova I."/>
            <person name="Kiss B."/>
            <person name="Kocsube S."/>
            <person name="Kotiranta H."/>
            <person name="LaButti K.M."/>
            <person name="Lechner B.E."/>
            <person name="Liimatainen K."/>
            <person name="Lipzen A."/>
            <person name="Lukacs Z."/>
            <person name="Mihaltcheva S."/>
            <person name="Morgado L.N."/>
            <person name="Niskanen T."/>
            <person name="Noordeloos M.E."/>
            <person name="Ohm R.A."/>
            <person name="Ortiz-Santana B."/>
            <person name="Ovrebo C."/>
            <person name="Racz N."/>
            <person name="Riley R."/>
            <person name="Savchenko A."/>
            <person name="Shiryaev A."/>
            <person name="Soop K."/>
            <person name="Spirin V."/>
            <person name="Szebenyi C."/>
            <person name="Tomsovsky M."/>
            <person name="Tulloss R.E."/>
            <person name="Uehling J."/>
            <person name="Grigoriev I.V."/>
            <person name="Vagvolgyi C."/>
            <person name="Papp T."/>
            <person name="Martin F.M."/>
            <person name="Miettinen O."/>
            <person name="Hibbett D.S."/>
            <person name="Nagy L.G."/>
        </authorList>
    </citation>
    <scope>NUCLEOTIDE SEQUENCE [LARGE SCALE GENOMIC DNA]</scope>
    <source>
        <strain evidence="1 2">NL-1719</strain>
    </source>
</reference>
<evidence type="ECO:0000313" key="2">
    <source>
        <dbReference type="Proteomes" id="UP000308600"/>
    </source>
</evidence>
<gene>
    <name evidence="1" type="ORF">BDN72DRAFT_58868</name>
</gene>
<dbReference type="Proteomes" id="UP000308600">
    <property type="component" value="Unassembled WGS sequence"/>
</dbReference>
<organism evidence="1 2">
    <name type="scientific">Pluteus cervinus</name>
    <dbReference type="NCBI Taxonomy" id="181527"/>
    <lineage>
        <taxon>Eukaryota</taxon>
        <taxon>Fungi</taxon>
        <taxon>Dikarya</taxon>
        <taxon>Basidiomycota</taxon>
        <taxon>Agaricomycotina</taxon>
        <taxon>Agaricomycetes</taxon>
        <taxon>Agaricomycetidae</taxon>
        <taxon>Agaricales</taxon>
        <taxon>Pluteineae</taxon>
        <taxon>Pluteaceae</taxon>
        <taxon>Pluteus</taxon>
    </lineage>
</organism>
<sequence length="560" mass="62279">MHRAEIIRNILNIAFADEEKGASTLVSFTLTSKFLHPLAVDVLWHTLPNIKPLLNCMPPDIWRGPPNADFELQRPLRADDLSRCHHYAPLVRRLGYSRSSEPLAKDIWEGVSPHTMQTLLLGGLSLPNLRHISWHGFNLGAKEILLLSPLLPLGIVEIDFSAHNSDLPLCALFSRKILPAGFRSLRTLRLLGDEHTSFAMPDGFVRGLDLEEFSFTIGQVSPETLRVLAGLPNLHTLCLAGCTNDAFDLSPTMKLSPSLLYRATLSVAASLFFLLLQLLAGFPPYFTLHLPVCTHDTFGVSCTTKLLPSLRHIGLFRVTLSVAASLLSQLTVPLESIEFSFGSSMDETEETYLDFCSKLANGLQHRALKSLKLCDLGGPRHPFSSDILCPLFKFSQLECLHLNVPSAFSWGDQPKFIAWAAAWPLLRDLQLQYGDIELRPDLADLVPQDLIRIGGGWPHLESLSLSLDMRCMGTSIESFWEIEGHPSLTSLRVHGSPFSREGDPFDFGMALPVLFPRLVTFQYCGDIKTGDPVRSFAMALRVIKRDRMLLRSGVKLSAIQ</sequence>